<comment type="subcellular location">
    <subcellularLocation>
        <location evidence="5">Nucleus</location>
    </subcellularLocation>
</comment>
<comment type="similarity">
    <text evidence="5">Belongs to the archaeal rpoM/eukaryotic RPA12/RPB9/RPC11 RNA polymerase family.</text>
</comment>
<gene>
    <name evidence="9" type="ORF">E4U60_004935</name>
</gene>
<dbReference type="GO" id="GO:0003676">
    <property type="term" value="F:nucleic acid binding"/>
    <property type="evidence" value="ECO:0007669"/>
    <property type="project" value="InterPro"/>
</dbReference>
<evidence type="ECO:0000256" key="6">
    <source>
        <dbReference type="PIRSR" id="PIRSR005586-1"/>
    </source>
</evidence>
<dbReference type="PIRSF" id="PIRSF005586">
    <property type="entry name" value="RNApol_RpoM"/>
    <property type="match status" value="1"/>
</dbReference>
<dbReference type="PANTHER" id="PTHR11239:SF14">
    <property type="entry name" value="DNA-DIRECTED RNA POLYMERASE I SUBUNIT RPA12"/>
    <property type="match status" value="1"/>
</dbReference>
<dbReference type="SUPFAM" id="SSF57783">
    <property type="entry name" value="Zinc beta-ribbon"/>
    <property type="match status" value="1"/>
</dbReference>
<dbReference type="GO" id="GO:0005736">
    <property type="term" value="C:RNA polymerase I complex"/>
    <property type="evidence" value="ECO:0007669"/>
    <property type="project" value="TreeGrafter"/>
</dbReference>
<dbReference type="Proteomes" id="UP000706124">
    <property type="component" value="Unassembled WGS sequence"/>
</dbReference>
<feature type="domain" description="TFIIS-type" evidence="8">
    <location>
        <begin position="80"/>
        <end position="119"/>
    </location>
</feature>
<evidence type="ECO:0000259" key="8">
    <source>
        <dbReference type="PROSITE" id="PS51133"/>
    </source>
</evidence>
<keyword evidence="2 7" id="KW-0863">Zinc-finger</keyword>
<dbReference type="PROSITE" id="PS51133">
    <property type="entry name" value="ZF_TFIIS_2"/>
    <property type="match status" value="1"/>
</dbReference>
<dbReference type="GO" id="GO:0008270">
    <property type="term" value="F:zinc ion binding"/>
    <property type="evidence" value="ECO:0007669"/>
    <property type="project" value="UniProtKB-KW"/>
</dbReference>
<keyword evidence="10" id="KW-1185">Reference proteome</keyword>
<feature type="binding site" evidence="6">
    <location>
        <position position="84"/>
    </location>
    <ligand>
        <name>Zn(2+)</name>
        <dbReference type="ChEBI" id="CHEBI:29105"/>
        <label>2</label>
    </ligand>
</feature>
<dbReference type="InterPro" id="IPR001222">
    <property type="entry name" value="Znf_TFIIS"/>
</dbReference>
<feature type="binding site" evidence="6">
    <location>
        <position position="87"/>
    </location>
    <ligand>
        <name>Zn(2+)</name>
        <dbReference type="ChEBI" id="CHEBI:29105"/>
        <label>2</label>
    </ligand>
</feature>
<feature type="binding site" evidence="6">
    <location>
        <position position="30"/>
    </location>
    <ligand>
        <name>Zn(2+)</name>
        <dbReference type="ChEBI" id="CHEBI:29105"/>
        <label>1</label>
    </ligand>
</feature>
<dbReference type="InterPro" id="IPR019761">
    <property type="entry name" value="DNA-dir_RNA_pol-M_15_CS"/>
</dbReference>
<dbReference type="OrthoDB" id="10056816at2759"/>
<dbReference type="GO" id="GO:0006363">
    <property type="term" value="P:termination of RNA polymerase I transcription"/>
    <property type="evidence" value="ECO:0007669"/>
    <property type="project" value="TreeGrafter"/>
</dbReference>
<feature type="binding site" evidence="6">
    <location>
        <position position="33"/>
    </location>
    <ligand>
        <name>Zn(2+)</name>
        <dbReference type="ChEBI" id="CHEBI:29105"/>
        <label>1</label>
    </ligand>
</feature>
<comment type="function">
    <text evidence="5">DNA-dependent RNA polymerase catalyzes the transcription of DNA into RNA using the four ribonucleoside triphosphates as substrates.</text>
</comment>
<dbReference type="PROSITE" id="PS01030">
    <property type="entry name" value="RNA_POL_M_15KD"/>
    <property type="match status" value="1"/>
</dbReference>
<feature type="binding site" evidence="6">
    <location>
        <position position="114"/>
    </location>
    <ligand>
        <name>Zn(2+)</name>
        <dbReference type="ChEBI" id="CHEBI:29105"/>
        <label>2</label>
    </ligand>
</feature>
<dbReference type="EMBL" id="SRPO01000417">
    <property type="protein sequence ID" value="KAG5932844.1"/>
    <property type="molecule type" value="Genomic_DNA"/>
</dbReference>
<evidence type="ECO:0000256" key="3">
    <source>
        <dbReference type="ARBA" id="ARBA00022833"/>
    </source>
</evidence>
<dbReference type="SMART" id="SM00440">
    <property type="entry name" value="ZnF_C2C2"/>
    <property type="match status" value="1"/>
</dbReference>
<dbReference type="PANTHER" id="PTHR11239">
    <property type="entry name" value="DNA-DIRECTED RNA POLYMERASE"/>
    <property type="match status" value="1"/>
</dbReference>
<dbReference type="Gene3D" id="2.20.25.10">
    <property type="match status" value="1"/>
</dbReference>
<keyword evidence="5" id="KW-0539">Nucleus</keyword>
<evidence type="ECO:0000313" key="9">
    <source>
        <dbReference type="EMBL" id="KAG5932844.1"/>
    </source>
</evidence>
<name>A0A9P7M8L1_9HYPO</name>
<accession>A0A9P7M8L1</accession>
<evidence type="ECO:0000256" key="7">
    <source>
        <dbReference type="PIRSR" id="PIRSR005586-2"/>
    </source>
</evidence>
<evidence type="ECO:0000256" key="5">
    <source>
        <dbReference type="PIRNR" id="PIRNR005586"/>
    </source>
</evidence>
<evidence type="ECO:0000313" key="10">
    <source>
        <dbReference type="Proteomes" id="UP000706124"/>
    </source>
</evidence>
<keyword evidence="5" id="KW-0240">DNA-directed RNA polymerase</keyword>
<reference evidence="9 10" key="1">
    <citation type="journal article" date="2020" name="bioRxiv">
        <title>Whole genome comparisons of ergot fungi reveals the divergence and evolution of species within the genus Claviceps are the result of varying mechanisms driving genome evolution and host range expansion.</title>
        <authorList>
            <person name="Wyka S.A."/>
            <person name="Mondo S.J."/>
            <person name="Liu M."/>
            <person name="Dettman J."/>
            <person name="Nalam V."/>
            <person name="Broders K.D."/>
        </authorList>
    </citation>
    <scope>NUCLEOTIDE SEQUENCE [LARGE SCALE GENOMIC DNA]</scope>
    <source>
        <strain evidence="9 10">CCC 1485</strain>
    </source>
</reference>
<dbReference type="InterPro" id="IPR012164">
    <property type="entry name" value="Rpa12/Rpb9/Rpc10/TFS"/>
</dbReference>
<feature type="binding site" evidence="6">
    <location>
        <position position="13"/>
    </location>
    <ligand>
        <name>Zn(2+)</name>
        <dbReference type="ChEBI" id="CHEBI:29105"/>
        <label>1</label>
    </ligand>
</feature>
<dbReference type="Pfam" id="PF01096">
    <property type="entry name" value="Zn_ribbon_TFIIS"/>
    <property type="match status" value="1"/>
</dbReference>
<comment type="caution">
    <text evidence="9">The sequence shown here is derived from an EMBL/GenBank/DDBJ whole genome shotgun (WGS) entry which is preliminary data.</text>
</comment>
<dbReference type="AlphaFoldDB" id="A0A9P7M8L1"/>
<dbReference type="GO" id="GO:0003899">
    <property type="term" value="F:DNA-directed RNA polymerase activity"/>
    <property type="evidence" value="ECO:0007669"/>
    <property type="project" value="InterPro"/>
</dbReference>
<proteinExistence type="inferred from homology"/>
<feature type="binding site" evidence="6">
    <location>
        <position position="112"/>
    </location>
    <ligand>
        <name>Zn(2+)</name>
        <dbReference type="ChEBI" id="CHEBI:29105"/>
        <label>2</label>
    </ligand>
</feature>
<protein>
    <recommendedName>
        <fullName evidence="5">DNA-directed RNA polymerase subunit</fullName>
    </recommendedName>
</protein>
<evidence type="ECO:0000256" key="2">
    <source>
        <dbReference type="ARBA" id="ARBA00022771"/>
    </source>
</evidence>
<evidence type="ECO:0000256" key="1">
    <source>
        <dbReference type="ARBA" id="ARBA00022723"/>
    </source>
</evidence>
<organism evidence="9 10">
    <name type="scientific">Claviceps pazoutovae</name>
    <dbReference type="NCBI Taxonomy" id="1649127"/>
    <lineage>
        <taxon>Eukaryota</taxon>
        <taxon>Fungi</taxon>
        <taxon>Dikarya</taxon>
        <taxon>Ascomycota</taxon>
        <taxon>Pezizomycotina</taxon>
        <taxon>Sordariomycetes</taxon>
        <taxon>Hypocreomycetidae</taxon>
        <taxon>Hypocreales</taxon>
        <taxon>Clavicipitaceae</taxon>
        <taxon>Claviceps</taxon>
    </lineage>
</organism>
<evidence type="ECO:0000256" key="4">
    <source>
        <dbReference type="ARBA" id="ARBA00023163"/>
    </source>
</evidence>
<feature type="zinc finger region" description="C4-type" evidence="7">
    <location>
        <begin position="10"/>
        <end position="33"/>
    </location>
</feature>
<keyword evidence="1 6" id="KW-0479">Metal-binding</keyword>
<feature type="binding site" evidence="6">
    <location>
        <position position="10"/>
    </location>
    <ligand>
        <name>Zn(2+)</name>
        <dbReference type="ChEBI" id="CHEBI:29105"/>
        <label>1</label>
    </ligand>
</feature>
<sequence>MASIGSLVFCTDCGNLLPATKGTEKNSLNCECCGAWNKDTGSKVILTKSKPSDFPSALRQKLQSTVQRVEKHKLQTGSIAQERCSKCGKEEVKYTNVQLRGADEGSTLIYTCECGNSWHENN</sequence>
<keyword evidence="3 6" id="KW-0862">Zinc</keyword>
<keyword evidence="4 5" id="KW-0804">Transcription</keyword>